<name>A0A2V5I424_9EURO</name>
<accession>A0A2V5I424</accession>
<proteinExistence type="predicted"/>
<dbReference type="Proteomes" id="UP000248817">
    <property type="component" value="Unassembled WGS sequence"/>
</dbReference>
<keyword evidence="2" id="KW-1133">Transmembrane helix</keyword>
<gene>
    <name evidence="3" type="ORF">BP00DRAFT_425543</name>
</gene>
<keyword evidence="2" id="KW-0812">Transmembrane</keyword>
<evidence type="ECO:0000256" key="2">
    <source>
        <dbReference type="SAM" id="Phobius"/>
    </source>
</evidence>
<dbReference type="PANTHER" id="PTHR35394">
    <property type="entry name" value="DUF3176 DOMAIN-CONTAINING PROTEIN"/>
    <property type="match status" value="1"/>
</dbReference>
<organism evidence="3 4">
    <name type="scientific">Aspergillus indologenus CBS 114.80</name>
    <dbReference type="NCBI Taxonomy" id="1450541"/>
    <lineage>
        <taxon>Eukaryota</taxon>
        <taxon>Fungi</taxon>
        <taxon>Dikarya</taxon>
        <taxon>Ascomycota</taxon>
        <taxon>Pezizomycotina</taxon>
        <taxon>Eurotiomycetes</taxon>
        <taxon>Eurotiomycetidae</taxon>
        <taxon>Eurotiales</taxon>
        <taxon>Aspergillaceae</taxon>
        <taxon>Aspergillus</taxon>
        <taxon>Aspergillus subgen. Circumdati</taxon>
    </lineage>
</organism>
<protein>
    <submittedName>
        <fullName evidence="3">Uncharacterized protein</fullName>
    </submittedName>
</protein>
<dbReference type="Pfam" id="PF11374">
    <property type="entry name" value="DUF3176"/>
    <property type="match status" value="1"/>
</dbReference>
<feature type="transmembrane region" description="Helical" evidence="2">
    <location>
        <begin position="53"/>
        <end position="74"/>
    </location>
</feature>
<dbReference type="AlphaFoldDB" id="A0A2V5I424"/>
<dbReference type="PANTHER" id="PTHR35394:SF5">
    <property type="entry name" value="DUF3176 DOMAIN-CONTAINING PROTEIN"/>
    <property type="match status" value="1"/>
</dbReference>
<evidence type="ECO:0000256" key="1">
    <source>
        <dbReference type="SAM" id="MobiDB-lite"/>
    </source>
</evidence>
<feature type="region of interest" description="Disordered" evidence="1">
    <location>
        <begin position="558"/>
        <end position="580"/>
    </location>
</feature>
<dbReference type="EMBL" id="KZ825502">
    <property type="protein sequence ID" value="PYI31488.1"/>
    <property type="molecule type" value="Genomic_DNA"/>
</dbReference>
<evidence type="ECO:0000313" key="3">
    <source>
        <dbReference type="EMBL" id="PYI31488.1"/>
    </source>
</evidence>
<keyword evidence="4" id="KW-1185">Reference proteome</keyword>
<dbReference type="InterPro" id="IPR021514">
    <property type="entry name" value="DUF3176"/>
</dbReference>
<feature type="transmembrane region" description="Helical" evidence="2">
    <location>
        <begin position="510"/>
        <end position="532"/>
    </location>
</feature>
<sequence length="620" mass="67544">MDANTGIHSNDNEEGETRLALLPAENVDQKSQAEIPPQAEGETRSFRADIRDWIMVLSGVILSGVIMVAIIIVLMRYDGHRQPEWNIISLNSGIAWLSTLSKACVLYSVTQALGQLKWVWFAQRRRPVSDLATFDAASRGVKGSALLLWLLNGRHFAVFGSTTMILALAFEPFIQNMVHYVPRSIDDESQVALLGRTMMYNTVGPLIGGSNHYIDPVLKANIYNALMNQDSTRPWATPQYTCPTGNCTWGAFLSLGVEAQCADITAHLQRNCTDMTPPILFNCTVSLPSGLAAFYSPGGWRRQLSAMGTFDGTDAVQYQTTTFPVVQYILAVGTNTDPTVGVGLAENLTETSPFTATECALMPVVQLFNVTISLGVYQETQIFNYTITDYISDPTNKTQVTWGFGRDAWAATGHFLENLFAGSVEAMSGVFGFVPSEGSQNAATTDAIEAIFYGNFTATGCTADDPLTCAMVNVAAAMTKTIRDSSFTSQDSPPLVGLSQITVSFVEIRWPWVALPVGVWVLGALSCIGAAWKSYRAGTRAWMTSELPLVFADKHWQGKDDSKEEEEGDTAITDGPSPSKDLEAQLHAGGHHTSLGQFENMARQTYTRLEVDKGSFVFSA</sequence>
<keyword evidence="2" id="KW-0472">Membrane</keyword>
<evidence type="ECO:0000313" key="4">
    <source>
        <dbReference type="Proteomes" id="UP000248817"/>
    </source>
</evidence>
<reference evidence="3 4" key="1">
    <citation type="submission" date="2018-02" db="EMBL/GenBank/DDBJ databases">
        <title>The genomes of Aspergillus section Nigri reveals drivers in fungal speciation.</title>
        <authorList>
            <consortium name="DOE Joint Genome Institute"/>
            <person name="Vesth T.C."/>
            <person name="Nybo J."/>
            <person name="Theobald S."/>
            <person name="Brandl J."/>
            <person name="Frisvad J.C."/>
            <person name="Nielsen K.F."/>
            <person name="Lyhne E.K."/>
            <person name="Kogle M.E."/>
            <person name="Kuo A."/>
            <person name="Riley R."/>
            <person name="Clum A."/>
            <person name="Nolan M."/>
            <person name="Lipzen A."/>
            <person name="Salamov A."/>
            <person name="Henrissat B."/>
            <person name="Wiebenga A."/>
            <person name="De vries R.P."/>
            <person name="Grigoriev I.V."/>
            <person name="Mortensen U.H."/>
            <person name="Andersen M.R."/>
            <person name="Baker S.E."/>
        </authorList>
    </citation>
    <scope>NUCLEOTIDE SEQUENCE [LARGE SCALE GENOMIC DNA]</scope>
    <source>
        <strain evidence="3 4">CBS 114.80</strain>
    </source>
</reference>